<organism evidence="1 2">
    <name type="scientific">Caproiciproducens faecalis</name>
    <dbReference type="NCBI Taxonomy" id="2820301"/>
    <lineage>
        <taxon>Bacteria</taxon>
        <taxon>Bacillati</taxon>
        <taxon>Bacillota</taxon>
        <taxon>Clostridia</taxon>
        <taxon>Eubacteriales</taxon>
        <taxon>Acutalibacteraceae</taxon>
        <taxon>Caproiciproducens</taxon>
    </lineage>
</organism>
<name>A0ABS7DMC3_9FIRM</name>
<dbReference type="RefSeq" id="WP_219964838.1">
    <property type="nucleotide sequence ID" value="NZ_JAGFNZ010000002.1"/>
</dbReference>
<accession>A0ABS7DMC3</accession>
<keyword evidence="2" id="KW-1185">Reference proteome</keyword>
<evidence type="ECO:0000313" key="1">
    <source>
        <dbReference type="EMBL" id="MBW7572433.1"/>
    </source>
</evidence>
<evidence type="ECO:0008006" key="3">
    <source>
        <dbReference type="Google" id="ProtNLM"/>
    </source>
</evidence>
<gene>
    <name evidence="1" type="ORF">J5W02_06360</name>
</gene>
<dbReference type="Proteomes" id="UP000719942">
    <property type="component" value="Unassembled WGS sequence"/>
</dbReference>
<proteinExistence type="predicted"/>
<comment type="caution">
    <text evidence="1">The sequence shown here is derived from an EMBL/GenBank/DDBJ whole genome shotgun (WGS) entry which is preliminary data.</text>
</comment>
<reference evidence="1 2" key="1">
    <citation type="submission" date="2021-03" db="EMBL/GenBank/DDBJ databases">
        <title>Caproiciproducens sp. nov. isolated from feces of cow.</title>
        <authorList>
            <person name="Choi J.-Y."/>
        </authorList>
    </citation>
    <scope>NUCLEOTIDE SEQUENCE [LARGE SCALE GENOMIC DNA]</scope>
    <source>
        <strain evidence="1 2">AGMB10547</strain>
    </source>
</reference>
<evidence type="ECO:0000313" key="2">
    <source>
        <dbReference type="Proteomes" id="UP000719942"/>
    </source>
</evidence>
<sequence length="86" mass="9775">MARIYSKNEKYNGISAGINFVNGVGVSTDSRLLSWFEENGYCILPELDEMNYKELTEYAKSKGLNGIGMKKEELYQLLKETEEPNA</sequence>
<dbReference type="EMBL" id="JAGFNZ010000002">
    <property type="protein sequence ID" value="MBW7572433.1"/>
    <property type="molecule type" value="Genomic_DNA"/>
</dbReference>
<protein>
    <recommendedName>
        <fullName evidence="3">Rho termination factor N-terminal domain-containing protein</fullName>
    </recommendedName>
</protein>